<gene>
    <name evidence="2" type="ORF">PV06_11137</name>
</gene>
<dbReference type="InterPro" id="IPR010730">
    <property type="entry name" value="HET"/>
</dbReference>
<feature type="domain" description="Heterokaryon incompatibility" evidence="1">
    <location>
        <begin position="57"/>
        <end position="214"/>
    </location>
</feature>
<dbReference type="PANTHER" id="PTHR24148:SF64">
    <property type="entry name" value="HETEROKARYON INCOMPATIBILITY DOMAIN-CONTAINING PROTEIN"/>
    <property type="match status" value="1"/>
</dbReference>
<accession>A0A0D2DLN8</accession>
<dbReference type="PANTHER" id="PTHR24148">
    <property type="entry name" value="ANKYRIN REPEAT DOMAIN-CONTAINING PROTEIN 39 HOMOLOG-RELATED"/>
    <property type="match status" value="1"/>
</dbReference>
<dbReference type="OrthoDB" id="2157530at2759"/>
<dbReference type="GeneID" id="27363211"/>
<dbReference type="RefSeq" id="XP_016256840.1">
    <property type="nucleotide sequence ID" value="XM_016412764.1"/>
</dbReference>
<dbReference type="HOGENOM" id="CLU_510001_0_0_1"/>
<organism evidence="2 3">
    <name type="scientific">Exophiala oligosperma</name>
    <dbReference type="NCBI Taxonomy" id="215243"/>
    <lineage>
        <taxon>Eukaryota</taxon>
        <taxon>Fungi</taxon>
        <taxon>Dikarya</taxon>
        <taxon>Ascomycota</taxon>
        <taxon>Pezizomycotina</taxon>
        <taxon>Eurotiomycetes</taxon>
        <taxon>Chaetothyriomycetidae</taxon>
        <taxon>Chaetothyriales</taxon>
        <taxon>Herpotrichiellaceae</taxon>
        <taxon>Exophiala</taxon>
    </lineage>
</organism>
<dbReference type="AlphaFoldDB" id="A0A0D2DLN8"/>
<dbReference type="STRING" id="215243.A0A0D2DLN8"/>
<proteinExistence type="predicted"/>
<evidence type="ECO:0000313" key="3">
    <source>
        <dbReference type="Proteomes" id="UP000053342"/>
    </source>
</evidence>
<evidence type="ECO:0000259" key="1">
    <source>
        <dbReference type="Pfam" id="PF06985"/>
    </source>
</evidence>
<sequence length="534" mass="60288">MSRIAKDCSTSEKKKREPFPILQNPLNSIRVVKVLAKLDQNDAIQCVSRCSSLEFNYMAVSYEWGNKKCEEIKLNHSPHAVGANLLRLLEYARIPYAGRWLWIDALCINHANYNERKAQVSIMGVIFSSANRVLAFIPAKCGFAPQQPEPQRPLHRAWSFLEGMERKAPISDCFVKCKCGGCGRESHSWKRDIVQGIIEICRCSYWERLWIIQEVVSARKLLLTNGIQRIKWATLQLGLQKLKQCNKLSQDQQDELSLSIPFRVQELRTGQRRASLVALLSDYGSQKCRDFHDHVHGLLSIAINGHRYPVDYKSSKLQSLFTTIEFCRKHGAYLPEETELFSVASTICSALSIDLELLMDSSPSFCNIEDIECRALLSPFKITTTVKQGYQRNAPIECHCCHLSVDPGALEEAHYLLCLADEGAGTHLLFRKAENFRQEARLITAFPPHGDGPDPDRVSANVEEKVTDLSLSPSPAGLYYILRMTPAAFLRILRHEHTNLDDILLRTQQLCIISEGDSNTKGGVDTAQEQAEEG</sequence>
<dbReference type="VEuPathDB" id="FungiDB:PV06_11137"/>
<protein>
    <recommendedName>
        <fullName evidence="1">Heterokaryon incompatibility domain-containing protein</fullName>
    </recommendedName>
</protein>
<dbReference type="EMBL" id="KN847351">
    <property type="protein sequence ID" value="KIW36624.1"/>
    <property type="molecule type" value="Genomic_DNA"/>
</dbReference>
<dbReference type="InterPro" id="IPR052895">
    <property type="entry name" value="HetReg/Transcr_Mod"/>
</dbReference>
<name>A0A0D2DLN8_9EURO</name>
<dbReference type="Proteomes" id="UP000053342">
    <property type="component" value="Unassembled WGS sequence"/>
</dbReference>
<dbReference type="Pfam" id="PF06985">
    <property type="entry name" value="HET"/>
    <property type="match status" value="1"/>
</dbReference>
<reference evidence="2 3" key="1">
    <citation type="submission" date="2015-01" db="EMBL/GenBank/DDBJ databases">
        <title>The Genome Sequence of Exophiala oligosperma CBS72588.</title>
        <authorList>
            <consortium name="The Broad Institute Genomics Platform"/>
            <person name="Cuomo C."/>
            <person name="de Hoog S."/>
            <person name="Gorbushina A."/>
            <person name="Stielow B."/>
            <person name="Teixiera M."/>
            <person name="Abouelleil A."/>
            <person name="Chapman S.B."/>
            <person name="Priest M."/>
            <person name="Young S.K."/>
            <person name="Wortman J."/>
            <person name="Nusbaum C."/>
            <person name="Birren B."/>
        </authorList>
    </citation>
    <scope>NUCLEOTIDE SEQUENCE [LARGE SCALE GENOMIC DNA]</scope>
    <source>
        <strain evidence="2 3">CBS 72588</strain>
    </source>
</reference>
<evidence type="ECO:0000313" key="2">
    <source>
        <dbReference type="EMBL" id="KIW36624.1"/>
    </source>
</evidence>
<keyword evidence="3" id="KW-1185">Reference proteome</keyword>